<dbReference type="PRINTS" id="PR00455">
    <property type="entry name" value="HTHTETR"/>
</dbReference>
<dbReference type="Proteomes" id="UP000186524">
    <property type="component" value="Unassembled WGS sequence"/>
</dbReference>
<dbReference type="PROSITE" id="PS50977">
    <property type="entry name" value="HTH_TETR_2"/>
    <property type="match status" value="1"/>
</dbReference>
<dbReference type="SUPFAM" id="SSF46689">
    <property type="entry name" value="Homeodomain-like"/>
    <property type="match status" value="1"/>
</dbReference>
<dbReference type="InterPro" id="IPR009057">
    <property type="entry name" value="Homeodomain-like_sf"/>
</dbReference>
<dbReference type="PANTHER" id="PTHR43479:SF8">
    <property type="entry name" value="TRANSCRIPTIONAL REGULATOR, TETR FAMILY"/>
    <property type="match status" value="1"/>
</dbReference>
<evidence type="ECO:0000259" key="4">
    <source>
        <dbReference type="PROSITE" id="PS50977"/>
    </source>
</evidence>
<dbReference type="SUPFAM" id="SSF48498">
    <property type="entry name" value="Tetracyclin repressor-like, C-terminal domain"/>
    <property type="match status" value="1"/>
</dbReference>
<dbReference type="EMBL" id="MRWQ01000025">
    <property type="protein sequence ID" value="OKL35358.1"/>
    <property type="molecule type" value="Genomic_DNA"/>
</dbReference>
<keyword evidence="1" id="KW-0678">Repressor</keyword>
<evidence type="ECO:0000313" key="5">
    <source>
        <dbReference type="EMBL" id="OKL35358.1"/>
    </source>
</evidence>
<dbReference type="RefSeq" id="WP_073712856.1">
    <property type="nucleotide sequence ID" value="NZ_MRWQ01000025.1"/>
</dbReference>
<evidence type="ECO:0000256" key="2">
    <source>
        <dbReference type="ARBA" id="ARBA00023125"/>
    </source>
</evidence>
<dbReference type="STRING" id="1714354.BLL40_15995"/>
<dbReference type="InterPro" id="IPR036271">
    <property type="entry name" value="Tet_transcr_reg_TetR-rel_C_sf"/>
</dbReference>
<gene>
    <name evidence="5" type="ORF">BLL40_15995</name>
</gene>
<dbReference type="Gene3D" id="1.10.357.10">
    <property type="entry name" value="Tetracycline Repressor, domain 2"/>
    <property type="match status" value="1"/>
</dbReference>
<name>A0A1Q5NZM1_9BACI</name>
<accession>A0A1Q5NZM1</accession>
<keyword evidence="6" id="KW-1185">Reference proteome</keyword>
<dbReference type="InterPro" id="IPR001647">
    <property type="entry name" value="HTH_TetR"/>
</dbReference>
<reference evidence="5 6" key="1">
    <citation type="submission" date="2016-12" db="EMBL/GenBank/DDBJ databases">
        <title>Domibacillus sp. SAOS 44 whole genome sequencing.</title>
        <authorList>
            <person name="Verma A."/>
            <person name="Krishnamurthi S."/>
        </authorList>
    </citation>
    <scope>NUCLEOTIDE SEQUENCE [LARGE SCALE GENOMIC DNA]</scope>
    <source>
        <strain evidence="5 6">SAOS 44</strain>
    </source>
</reference>
<evidence type="ECO:0000256" key="3">
    <source>
        <dbReference type="PROSITE-ProRule" id="PRU00335"/>
    </source>
</evidence>
<keyword evidence="2 3" id="KW-0238">DNA-binding</keyword>
<dbReference type="OrthoDB" id="9812484at2"/>
<dbReference type="AlphaFoldDB" id="A0A1Q5NZM1"/>
<evidence type="ECO:0000256" key="1">
    <source>
        <dbReference type="ARBA" id="ARBA00022491"/>
    </source>
</evidence>
<dbReference type="Gene3D" id="1.10.10.60">
    <property type="entry name" value="Homeodomain-like"/>
    <property type="match status" value="1"/>
</dbReference>
<dbReference type="GO" id="GO:0003677">
    <property type="term" value="F:DNA binding"/>
    <property type="evidence" value="ECO:0007669"/>
    <property type="project" value="UniProtKB-UniRule"/>
</dbReference>
<proteinExistence type="predicted"/>
<protein>
    <submittedName>
        <fullName evidence="5">TetR family transcriptional regulator</fullName>
    </submittedName>
</protein>
<dbReference type="Pfam" id="PF00440">
    <property type="entry name" value="TetR_N"/>
    <property type="match status" value="1"/>
</dbReference>
<organism evidence="5 6">
    <name type="scientific">Domibacillus mangrovi</name>
    <dbReference type="NCBI Taxonomy" id="1714354"/>
    <lineage>
        <taxon>Bacteria</taxon>
        <taxon>Bacillati</taxon>
        <taxon>Bacillota</taxon>
        <taxon>Bacilli</taxon>
        <taxon>Bacillales</taxon>
        <taxon>Bacillaceae</taxon>
        <taxon>Domibacillus</taxon>
    </lineage>
</organism>
<feature type="DNA-binding region" description="H-T-H motif" evidence="3">
    <location>
        <begin position="36"/>
        <end position="55"/>
    </location>
</feature>
<sequence length="199" mass="22370">MSTRGRKKGASGEQSRALLLTIAAEEFAHKGYYETKISTIVQRAGLTQPTFYLYSKSKEAVFQELIDSFSKGLSDLTIESRLETGIHVNSLPIRITKGLTGIFTFFSENQNLTRIGFFHSSEAEEIKKQLALQIRENLISEVDNGYFRPEMDMCLIAEIIVGTIERLTLTVLFTGIKEPKDIASEVVHLFLNGTLSKRE</sequence>
<dbReference type="InterPro" id="IPR050624">
    <property type="entry name" value="HTH-type_Tx_Regulator"/>
</dbReference>
<evidence type="ECO:0000313" key="6">
    <source>
        <dbReference type="Proteomes" id="UP000186524"/>
    </source>
</evidence>
<dbReference type="PANTHER" id="PTHR43479">
    <property type="entry name" value="ACREF/ENVCD OPERON REPRESSOR-RELATED"/>
    <property type="match status" value="1"/>
</dbReference>
<comment type="caution">
    <text evidence="5">The sequence shown here is derived from an EMBL/GenBank/DDBJ whole genome shotgun (WGS) entry which is preliminary data.</text>
</comment>
<feature type="domain" description="HTH tetR-type" evidence="4">
    <location>
        <begin position="13"/>
        <end position="73"/>
    </location>
</feature>